<dbReference type="PANTHER" id="PTHR43355">
    <property type="entry name" value="FLAVIN REDUCTASE (NADPH)"/>
    <property type="match status" value="1"/>
</dbReference>
<dbReference type="EMBL" id="JALGBI010000001">
    <property type="protein sequence ID" value="MCJ0762783.1"/>
    <property type="molecule type" value="Genomic_DNA"/>
</dbReference>
<sequence length="210" mass="21651">MNVFIFGASGTVGSALVQEALRRGHQVTAAARNATGLTAAGVKAVQADATSEPEVRAAVAGHDAVIAAVSGRKSGHDTVPAIARNLLSALPAAGVNRLLWVGGAGSLEVAPGVRLVDTPNFPEAYKDEALGQGRALDVFRASASPLNWTCVSPAALLAPGERTGQYRTGGDQLLVDAEGNSRISVADFAVAMIDEMERNAHPRTRITVAY</sequence>
<dbReference type="InterPro" id="IPR036291">
    <property type="entry name" value="NAD(P)-bd_dom_sf"/>
</dbReference>
<gene>
    <name evidence="2" type="ORF">MMF98_06100</name>
</gene>
<name>A0A9X2ALK1_9BURK</name>
<dbReference type="InterPro" id="IPR051606">
    <property type="entry name" value="Polyketide_Oxido-like"/>
</dbReference>
<dbReference type="PANTHER" id="PTHR43355:SF2">
    <property type="entry name" value="FLAVIN REDUCTASE (NADPH)"/>
    <property type="match status" value="1"/>
</dbReference>
<dbReference type="AlphaFoldDB" id="A0A9X2ALK1"/>
<organism evidence="2 3">
    <name type="scientific">Variovorax terrae</name>
    <dbReference type="NCBI Taxonomy" id="2923278"/>
    <lineage>
        <taxon>Bacteria</taxon>
        <taxon>Pseudomonadati</taxon>
        <taxon>Pseudomonadota</taxon>
        <taxon>Betaproteobacteria</taxon>
        <taxon>Burkholderiales</taxon>
        <taxon>Comamonadaceae</taxon>
        <taxon>Variovorax</taxon>
    </lineage>
</organism>
<dbReference type="RefSeq" id="WP_243305330.1">
    <property type="nucleotide sequence ID" value="NZ_JALGBI010000001.1"/>
</dbReference>
<dbReference type="Gene3D" id="3.40.50.720">
    <property type="entry name" value="NAD(P)-binding Rossmann-like Domain"/>
    <property type="match status" value="1"/>
</dbReference>
<dbReference type="SUPFAM" id="SSF51735">
    <property type="entry name" value="NAD(P)-binding Rossmann-fold domains"/>
    <property type="match status" value="1"/>
</dbReference>
<evidence type="ECO:0000313" key="3">
    <source>
        <dbReference type="Proteomes" id="UP001139447"/>
    </source>
</evidence>
<dbReference type="Pfam" id="PF13460">
    <property type="entry name" value="NAD_binding_10"/>
    <property type="match status" value="1"/>
</dbReference>
<dbReference type="InterPro" id="IPR016040">
    <property type="entry name" value="NAD(P)-bd_dom"/>
</dbReference>
<reference evidence="2" key="1">
    <citation type="submission" date="2022-03" db="EMBL/GenBank/DDBJ databases">
        <authorList>
            <person name="Woo C.Y."/>
        </authorList>
    </citation>
    <scope>NUCLEOTIDE SEQUENCE</scope>
    <source>
        <strain evidence="2">CYS-02</strain>
    </source>
</reference>
<dbReference type="CDD" id="cd05244">
    <property type="entry name" value="BVR-B_like_SDR_a"/>
    <property type="match status" value="1"/>
</dbReference>
<protein>
    <submittedName>
        <fullName evidence="2">NAD(P)-dependent oxidoreductase</fullName>
    </submittedName>
</protein>
<feature type="domain" description="NAD(P)-binding" evidence="1">
    <location>
        <begin position="7"/>
        <end position="195"/>
    </location>
</feature>
<accession>A0A9X2ALK1</accession>
<dbReference type="Proteomes" id="UP001139447">
    <property type="component" value="Unassembled WGS sequence"/>
</dbReference>
<keyword evidence="3" id="KW-1185">Reference proteome</keyword>
<comment type="caution">
    <text evidence="2">The sequence shown here is derived from an EMBL/GenBank/DDBJ whole genome shotgun (WGS) entry which is preliminary data.</text>
</comment>
<evidence type="ECO:0000313" key="2">
    <source>
        <dbReference type="EMBL" id="MCJ0762783.1"/>
    </source>
</evidence>
<evidence type="ECO:0000259" key="1">
    <source>
        <dbReference type="Pfam" id="PF13460"/>
    </source>
</evidence>
<proteinExistence type="predicted"/>
<dbReference type="GO" id="GO:0016646">
    <property type="term" value="F:oxidoreductase activity, acting on the CH-NH group of donors, NAD or NADP as acceptor"/>
    <property type="evidence" value="ECO:0007669"/>
    <property type="project" value="TreeGrafter"/>
</dbReference>